<reference evidence="5 6" key="1">
    <citation type="submission" date="2019-07" db="EMBL/GenBank/DDBJ databases">
        <title>Whole genome shotgun sequence of Brevifollis gellanilyticus NBRC 108608.</title>
        <authorList>
            <person name="Hosoyama A."/>
            <person name="Uohara A."/>
            <person name="Ohji S."/>
            <person name="Ichikawa N."/>
        </authorList>
    </citation>
    <scope>NUCLEOTIDE SEQUENCE [LARGE SCALE GENOMIC DNA]</scope>
    <source>
        <strain evidence="5 6">NBRC 108608</strain>
    </source>
</reference>
<feature type="domain" description="VOC" evidence="4">
    <location>
        <begin position="6"/>
        <end position="122"/>
    </location>
</feature>
<evidence type="ECO:0000313" key="6">
    <source>
        <dbReference type="Proteomes" id="UP000321577"/>
    </source>
</evidence>
<dbReference type="InterPro" id="IPR029068">
    <property type="entry name" value="Glyas_Bleomycin-R_OHBP_Dase"/>
</dbReference>
<evidence type="ECO:0000313" key="5">
    <source>
        <dbReference type="EMBL" id="GEP46100.1"/>
    </source>
</evidence>
<organism evidence="5 6">
    <name type="scientific">Brevifollis gellanilyticus</name>
    <dbReference type="NCBI Taxonomy" id="748831"/>
    <lineage>
        <taxon>Bacteria</taxon>
        <taxon>Pseudomonadati</taxon>
        <taxon>Verrucomicrobiota</taxon>
        <taxon>Verrucomicrobiia</taxon>
        <taxon>Verrucomicrobiales</taxon>
        <taxon>Verrucomicrobiaceae</taxon>
    </lineage>
</organism>
<gene>
    <name evidence="5" type="ORF">BGE01nite_53910</name>
</gene>
<dbReference type="GO" id="GO:0046677">
    <property type="term" value="P:response to antibiotic"/>
    <property type="evidence" value="ECO:0007669"/>
    <property type="project" value="UniProtKB-KW"/>
</dbReference>
<dbReference type="AlphaFoldDB" id="A0A512MH88"/>
<dbReference type="Proteomes" id="UP000321577">
    <property type="component" value="Unassembled WGS sequence"/>
</dbReference>
<accession>A0A512MH88</accession>
<dbReference type="EMBL" id="BKAG01000071">
    <property type="protein sequence ID" value="GEP46100.1"/>
    <property type="molecule type" value="Genomic_DNA"/>
</dbReference>
<dbReference type="Gene3D" id="3.10.180.10">
    <property type="entry name" value="2,3-Dihydroxybiphenyl 1,2-Dioxygenase, domain 1"/>
    <property type="match status" value="1"/>
</dbReference>
<comment type="caution">
    <text evidence="5">The sequence shown here is derived from an EMBL/GenBank/DDBJ whole genome shotgun (WGS) entry which is preliminary data.</text>
</comment>
<keyword evidence="3" id="KW-0046">Antibiotic resistance</keyword>
<keyword evidence="6" id="KW-1185">Reference proteome</keyword>
<dbReference type="InterPro" id="IPR037523">
    <property type="entry name" value="VOC_core"/>
</dbReference>
<evidence type="ECO:0000256" key="1">
    <source>
        <dbReference type="ARBA" id="ARBA00011051"/>
    </source>
</evidence>
<proteinExistence type="inferred from homology"/>
<sequence>MGKPMKPAIPILRSFDETKAREFYVTFLGFKIDWEHRFAEGMPLYMQISRGDCVLHLSEHHGDCAPGARVRIETPDLDAYLDGLRAANYKYSKPGKAELQPWGLREIDLADPFGNHLTLYAAA</sequence>
<protein>
    <recommendedName>
        <fullName evidence="2">Bleomycin resistance protein</fullName>
    </recommendedName>
</protein>
<evidence type="ECO:0000256" key="3">
    <source>
        <dbReference type="ARBA" id="ARBA00023251"/>
    </source>
</evidence>
<comment type="similarity">
    <text evidence="1">Belongs to the bleomycin resistance protein family.</text>
</comment>
<name>A0A512MH88_9BACT</name>
<dbReference type="Pfam" id="PF19581">
    <property type="entry name" value="Glyoxalase_7"/>
    <property type="match status" value="1"/>
</dbReference>
<dbReference type="PROSITE" id="PS51819">
    <property type="entry name" value="VOC"/>
    <property type="match status" value="1"/>
</dbReference>
<dbReference type="CDD" id="cd08349">
    <property type="entry name" value="BLMA_like"/>
    <property type="match status" value="1"/>
</dbReference>
<evidence type="ECO:0000259" key="4">
    <source>
        <dbReference type="PROSITE" id="PS51819"/>
    </source>
</evidence>
<dbReference type="InterPro" id="IPR000335">
    <property type="entry name" value="Bleomycin-R"/>
</dbReference>
<evidence type="ECO:0000256" key="2">
    <source>
        <dbReference type="ARBA" id="ARBA00021572"/>
    </source>
</evidence>
<dbReference type="SUPFAM" id="SSF54593">
    <property type="entry name" value="Glyoxalase/Bleomycin resistance protein/Dihydroxybiphenyl dioxygenase"/>
    <property type="match status" value="1"/>
</dbReference>